<evidence type="ECO:0000313" key="1">
    <source>
        <dbReference type="EMBL" id="GBG93273.1"/>
    </source>
</evidence>
<organism evidence="1 2">
    <name type="scientific">Chara braunii</name>
    <name type="common">Braun's stonewort</name>
    <dbReference type="NCBI Taxonomy" id="69332"/>
    <lineage>
        <taxon>Eukaryota</taxon>
        <taxon>Viridiplantae</taxon>
        <taxon>Streptophyta</taxon>
        <taxon>Charophyceae</taxon>
        <taxon>Charales</taxon>
        <taxon>Characeae</taxon>
        <taxon>Chara</taxon>
    </lineage>
</organism>
<dbReference type="Gramene" id="GBG93273">
    <property type="protein sequence ID" value="GBG93273"/>
    <property type="gene ID" value="CBR_g62618"/>
</dbReference>
<reference evidence="1 2" key="1">
    <citation type="journal article" date="2018" name="Cell">
        <title>The Chara Genome: Secondary Complexity and Implications for Plant Terrestrialization.</title>
        <authorList>
            <person name="Nishiyama T."/>
            <person name="Sakayama H."/>
            <person name="Vries J.D."/>
            <person name="Buschmann H."/>
            <person name="Saint-Marcoux D."/>
            <person name="Ullrich K.K."/>
            <person name="Haas F.B."/>
            <person name="Vanderstraeten L."/>
            <person name="Becker D."/>
            <person name="Lang D."/>
            <person name="Vosolsobe S."/>
            <person name="Rombauts S."/>
            <person name="Wilhelmsson P.K.I."/>
            <person name="Janitza P."/>
            <person name="Kern R."/>
            <person name="Heyl A."/>
            <person name="Rumpler F."/>
            <person name="Villalobos L.I.A.C."/>
            <person name="Clay J.M."/>
            <person name="Skokan R."/>
            <person name="Toyoda A."/>
            <person name="Suzuki Y."/>
            <person name="Kagoshima H."/>
            <person name="Schijlen E."/>
            <person name="Tajeshwar N."/>
            <person name="Catarino B."/>
            <person name="Hetherington A.J."/>
            <person name="Saltykova A."/>
            <person name="Bonnot C."/>
            <person name="Breuninger H."/>
            <person name="Symeonidi A."/>
            <person name="Radhakrishnan G.V."/>
            <person name="Van Nieuwerburgh F."/>
            <person name="Deforce D."/>
            <person name="Chang C."/>
            <person name="Karol K.G."/>
            <person name="Hedrich R."/>
            <person name="Ulvskov P."/>
            <person name="Glockner G."/>
            <person name="Delwiche C.F."/>
            <person name="Petrasek J."/>
            <person name="Van de Peer Y."/>
            <person name="Friml J."/>
            <person name="Beilby M."/>
            <person name="Dolan L."/>
            <person name="Kohara Y."/>
            <person name="Sugano S."/>
            <person name="Fujiyama A."/>
            <person name="Delaux P.-M."/>
            <person name="Quint M."/>
            <person name="TheiBen G."/>
            <person name="Hagemann M."/>
            <person name="Harholt J."/>
            <person name="Dunand C."/>
            <person name="Zachgo S."/>
            <person name="Langdale J."/>
            <person name="Maumus F."/>
            <person name="Straeten D.V.D."/>
            <person name="Gould S.B."/>
            <person name="Rensing S.A."/>
        </authorList>
    </citation>
    <scope>NUCLEOTIDE SEQUENCE [LARGE SCALE GENOMIC DNA]</scope>
    <source>
        <strain evidence="1 2">S276</strain>
    </source>
</reference>
<dbReference type="Proteomes" id="UP000265515">
    <property type="component" value="Unassembled WGS sequence"/>
</dbReference>
<dbReference type="AlphaFoldDB" id="A0A388MFH4"/>
<comment type="caution">
    <text evidence="1">The sequence shown here is derived from an EMBL/GenBank/DDBJ whole genome shotgun (WGS) entry which is preliminary data.</text>
</comment>
<proteinExistence type="predicted"/>
<name>A0A388MFH4_CHABU</name>
<protein>
    <submittedName>
        <fullName evidence="1">Uncharacterized protein</fullName>
    </submittedName>
</protein>
<keyword evidence="2" id="KW-1185">Reference proteome</keyword>
<sequence>MHIRCTKSGNNGHAPKLYSFLKVFGWQKYLVLPIATGARNGLQMQERTLICRFSPTLNVVGRSAGLKRKARLGKKERQRVEARVPAQRRWLLSFTLVEQGKQYFSLVEVLEDTYEAGIKGVRLESSGGEVWGEKWSIVRRKFGTSTLLVKEVKMPLRRAKQHLEKGGRFRVAPVVKTESARCRGKGYLRQLLEMSRKQAELKFFGVSKLVFLYRCAREFKTKATRRTLKEKIASVIRKKTGVNIRLKISVGVKYSHKLRKRKIHDTVVLCVGKSKTHPVLKTVLQRRVRVVWKKNSTVKQVLTNHREAAREGVWRCTCGQDQLPREEGHVLARVAQCPVIPPFLHNGKNVLQSDGGTRPTEVADLSDLQEIVSDRAEVRTAVYEKQAKELAAKLSHLVVVPVDRNPGDLVVMCPSTYYHGLQMMFTLNGAYERESSMTEDEVLAQVKTEYKKLALDKVGAWNPAAKFGKAYVLPKHKDLTRWRPIAPANAEGSRTAGRRLARALNFLLERVPKVKHFNLKVTALLKQNLEGAVRKISLFGGRSMALMASYDIKEMFTSLPHGAIERAVDWLLRQWELTRGVQAETEQTW</sequence>
<dbReference type="EMBL" id="BFEA01001360">
    <property type="protein sequence ID" value="GBG93273.1"/>
    <property type="molecule type" value="Genomic_DNA"/>
</dbReference>
<gene>
    <name evidence="1" type="ORF">CBR_g62618</name>
</gene>
<accession>A0A388MFH4</accession>
<dbReference type="STRING" id="69332.A0A388MFH4"/>
<evidence type="ECO:0000313" key="2">
    <source>
        <dbReference type="Proteomes" id="UP000265515"/>
    </source>
</evidence>